<organism evidence="1 2">
    <name type="scientific">Nostoc flagelliforme CCNUN1</name>
    <dbReference type="NCBI Taxonomy" id="2038116"/>
    <lineage>
        <taxon>Bacteria</taxon>
        <taxon>Bacillati</taxon>
        <taxon>Cyanobacteriota</taxon>
        <taxon>Cyanophyceae</taxon>
        <taxon>Nostocales</taxon>
        <taxon>Nostocaceae</taxon>
        <taxon>Nostoc</taxon>
    </lineage>
</organism>
<dbReference type="AlphaFoldDB" id="A0A2K8T625"/>
<keyword evidence="2" id="KW-1185">Reference proteome</keyword>
<proteinExistence type="predicted"/>
<gene>
    <name evidence="1" type="ORF">COO91_09189</name>
</gene>
<keyword evidence="1" id="KW-0614">Plasmid</keyword>
<dbReference type="EMBL" id="CP024787">
    <property type="protein sequence ID" value="AUB43033.1"/>
    <property type="molecule type" value="Genomic_DNA"/>
</dbReference>
<evidence type="ECO:0000313" key="2">
    <source>
        <dbReference type="Proteomes" id="UP000232003"/>
    </source>
</evidence>
<sequence length="61" mass="6836">MYCAYKIEPGVWSDSGQNDKLEPKASMLVFEYKSNTGESSDIQLVCGNFNRIRGFLLLSIA</sequence>
<name>A0A2K8T625_9NOSO</name>
<accession>A0A2K8T625</accession>
<geneLocation type="plasmid" evidence="2">
    <name>pnfsy02</name>
</geneLocation>
<protein>
    <submittedName>
        <fullName evidence="1">Uncharacterized protein</fullName>
    </submittedName>
</protein>
<reference evidence="1 2" key="1">
    <citation type="submission" date="2017-11" db="EMBL/GenBank/DDBJ databases">
        <title>Complete genome of a free-living desiccation-tolerant cyanobacterium and its photosynthetic adaptation to extreme terrestrial habitat.</title>
        <authorList>
            <person name="Shang J."/>
        </authorList>
    </citation>
    <scope>NUCLEOTIDE SEQUENCE [LARGE SCALE GENOMIC DNA]</scope>
    <source>
        <strain evidence="1 2">CCNUN1</strain>
        <plasmid evidence="2">pnfsy02</plasmid>
    </source>
</reference>
<evidence type="ECO:0000313" key="1">
    <source>
        <dbReference type="EMBL" id="AUB43033.1"/>
    </source>
</evidence>
<dbReference type="KEGG" id="nfl:COO91_09189"/>
<dbReference type="Proteomes" id="UP000232003">
    <property type="component" value="Plasmid pNFSY02"/>
</dbReference>